<reference evidence="4" key="3">
    <citation type="submission" date="2025-09" db="UniProtKB">
        <authorList>
            <consortium name="Ensembl"/>
        </authorList>
    </citation>
    <scope>IDENTIFICATION</scope>
</reference>
<dbReference type="PANTHER" id="PTHR11360">
    <property type="entry name" value="MONOCARBOXYLATE TRANSPORTER"/>
    <property type="match status" value="1"/>
</dbReference>
<protein>
    <recommendedName>
        <fullName evidence="3">Major facilitator superfamily (MFS) profile domain-containing protein</fullName>
    </recommendedName>
</protein>
<dbReference type="Gene3D" id="1.20.1250.20">
    <property type="entry name" value="MFS general substrate transporter like domains"/>
    <property type="match status" value="2"/>
</dbReference>
<dbReference type="InterPro" id="IPR036259">
    <property type="entry name" value="MFS_trans_sf"/>
</dbReference>
<name>A0AAY4AFA8_9TELE</name>
<dbReference type="GO" id="GO:0016020">
    <property type="term" value="C:membrane"/>
    <property type="evidence" value="ECO:0007669"/>
    <property type="project" value="UniProtKB-SubCell"/>
</dbReference>
<evidence type="ECO:0000313" key="4">
    <source>
        <dbReference type="Ensembl" id="ENSDCDP00010007559.1"/>
    </source>
</evidence>
<keyword evidence="2" id="KW-0472">Membrane</keyword>
<dbReference type="SUPFAM" id="SSF103473">
    <property type="entry name" value="MFS general substrate transporter"/>
    <property type="match status" value="1"/>
</dbReference>
<feature type="transmembrane region" description="Helical" evidence="2">
    <location>
        <begin position="209"/>
        <end position="229"/>
    </location>
</feature>
<feature type="transmembrane region" description="Helical" evidence="2">
    <location>
        <begin position="341"/>
        <end position="359"/>
    </location>
</feature>
<feature type="transmembrane region" description="Helical" evidence="2">
    <location>
        <begin position="176"/>
        <end position="197"/>
    </location>
</feature>
<feature type="transmembrane region" description="Helical" evidence="2">
    <location>
        <begin position="396"/>
        <end position="420"/>
    </location>
</feature>
<feature type="transmembrane region" description="Helical" evidence="2">
    <location>
        <begin position="151"/>
        <end position="170"/>
    </location>
</feature>
<dbReference type="PROSITE" id="PS50850">
    <property type="entry name" value="MFS"/>
    <property type="match status" value="1"/>
</dbReference>
<comment type="subcellular location">
    <subcellularLocation>
        <location evidence="1">Membrane</location>
        <topology evidence="1">Multi-pass membrane protein</topology>
    </subcellularLocation>
</comment>
<feature type="transmembrane region" description="Helical" evidence="2">
    <location>
        <begin position="241"/>
        <end position="261"/>
    </location>
</feature>
<feature type="transmembrane region" description="Helical" evidence="2">
    <location>
        <begin position="86"/>
        <end position="104"/>
    </location>
</feature>
<accession>A0AAY4AFA8</accession>
<proteinExistence type="predicted"/>
<gene>
    <name evidence="4" type="primary">SLC16A2</name>
</gene>
<keyword evidence="2" id="KW-0812">Transmembrane</keyword>
<evidence type="ECO:0000256" key="2">
    <source>
        <dbReference type="SAM" id="Phobius"/>
    </source>
</evidence>
<keyword evidence="2" id="KW-1133">Transmembrane helix</keyword>
<feature type="transmembrane region" description="Helical" evidence="2">
    <location>
        <begin position="371"/>
        <end position="390"/>
    </location>
</feature>
<evidence type="ECO:0000256" key="1">
    <source>
        <dbReference type="ARBA" id="ARBA00004141"/>
    </source>
</evidence>
<dbReference type="InterPro" id="IPR011701">
    <property type="entry name" value="MFS"/>
</dbReference>
<sequence length="521" mass="55781">MDIIKTQEECVWNSQVQAEGVGLWKGDSFKHSFGNSGKKENGEICRDDRLPAFVSSGEILDLSQAQTHQNSNSVHVADLDFPEGGFGWLVVLTATWCYGSIFGIQNSFSILHVMLLKLYEDATWIGALAMGMIFFCAPLVSICTDFVGCRATAVGGAAVAFIGLLTSSFANSLGLHYLTFGLLFGCGSSFAFQPSLVILGHYFHQRLSLANGLVTAGSSLFSMGMPALLEEVLAPLGLDRTFQILSIPLLVQTVLAGFTFVPRVSSVRHGNGPHATPSSESRCHRGLSELKKHFNLGVFHLPTYRIWAFAVAAAMLGYFVPYVHLMAFVQEQFAGSAEREWVLLLSLGASSGIRRLIVGRAGDLVPGICKVYLQAAAFLLLGLATALMPLCGAFEGLLAVCLLLGLCDGCFITLMAPIAFELFGPRRASQAIGYLLGLMALPMTAGPPLAGLLHDSFGNYHLSFHLAGIPPMVGGIVLLFVPSVHRRLRSGSGVLEAHSEDGLPHPKGAAGQILPIQDTRL</sequence>
<feature type="transmembrane region" description="Helical" evidence="2">
    <location>
        <begin position="306"/>
        <end position="329"/>
    </location>
</feature>
<dbReference type="InterPro" id="IPR050327">
    <property type="entry name" value="Proton-linked_MCT"/>
</dbReference>
<feature type="transmembrane region" description="Helical" evidence="2">
    <location>
        <begin position="432"/>
        <end position="450"/>
    </location>
</feature>
<evidence type="ECO:0000259" key="3">
    <source>
        <dbReference type="PROSITE" id="PS50850"/>
    </source>
</evidence>
<reference evidence="4" key="2">
    <citation type="submission" date="2025-08" db="UniProtKB">
        <authorList>
            <consortium name="Ensembl"/>
        </authorList>
    </citation>
    <scope>IDENTIFICATION</scope>
</reference>
<keyword evidence="5" id="KW-1185">Reference proteome</keyword>
<feature type="domain" description="Major facilitator superfamily (MFS) profile" evidence="3">
    <location>
        <begin position="303"/>
        <end position="521"/>
    </location>
</feature>
<dbReference type="AlphaFoldDB" id="A0AAY4AFA8"/>
<organism evidence="4 5">
    <name type="scientific">Denticeps clupeoides</name>
    <name type="common">denticle herring</name>
    <dbReference type="NCBI Taxonomy" id="299321"/>
    <lineage>
        <taxon>Eukaryota</taxon>
        <taxon>Metazoa</taxon>
        <taxon>Chordata</taxon>
        <taxon>Craniata</taxon>
        <taxon>Vertebrata</taxon>
        <taxon>Euteleostomi</taxon>
        <taxon>Actinopterygii</taxon>
        <taxon>Neopterygii</taxon>
        <taxon>Teleostei</taxon>
        <taxon>Clupei</taxon>
        <taxon>Clupeiformes</taxon>
        <taxon>Denticipitoidei</taxon>
        <taxon>Denticipitidae</taxon>
        <taxon>Denticeps</taxon>
    </lineage>
</organism>
<dbReference type="Pfam" id="PF07690">
    <property type="entry name" value="MFS_1"/>
    <property type="match status" value="1"/>
</dbReference>
<dbReference type="PANTHER" id="PTHR11360:SF123">
    <property type="entry name" value="MONOCARBOXYLATE TRANSPORTER 8"/>
    <property type="match status" value="1"/>
</dbReference>
<feature type="transmembrane region" description="Helical" evidence="2">
    <location>
        <begin position="124"/>
        <end position="144"/>
    </location>
</feature>
<dbReference type="GO" id="GO:0015349">
    <property type="term" value="F:thyroid hormone transmembrane transporter activity"/>
    <property type="evidence" value="ECO:0007669"/>
    <property type="project" value="TreeGrafter"/>
</dbReference>
<evidence type="ECO:0000313" key="5">
    <source>
        <dbReference type="Proteomes" id="UP000694580"/>
    </source>
</evidence>
<reference evidence="4 5" key="1">
    <citation type="submission" date="2020-06" db="EMBL/GenBank/DDBJ databases">
        <authorList>
            <consortium name="Wellcome Sanger Institute Data Sharing"/>
        </authorList>
    </citation>
    <scope>NUCLEOTIDE SEQUENCE [LARGE SCALE GENOMIC DNA]</scope>
</reference>
<dbReference type="Ensembl" id="ENSDCDT00010007938.1">
    <property type="protein sequence ID" value="ENSDCDP00010007559.1"/>
    <property type="gene ID" value="ENSDCDG00010003377.1"/>
</dbReference>
<dbReference type="Proteomes" id="UP000694580">
    <property type="component" value="Chromosome 6"/>
</dbReference>
<dbReference type="InterPro" id="IPR020846">
    <property type="entry name" value="MFS_dom"/>
</dbReference>
<feature type="transmembrane region" description="Helical" evidence="2">
    <location>
        <begin position="462"/>
        <end position="481"/>
    </location>
</feature>
<dbReference type="GeneTree" id="ENSGT00940000159450"/>